<evidence type="ECO:0000256" key="3">
    <source>
        <dbReference type="ARBA" id="ARBA00022753"/>
    </source>
</evidence>
<feature type="domain" description="SB" evidence="6">
    <location>
        <begin position="42"/>
        <end position="109"/>
    </location>
</feature>
<dbReference type="PROSITE" id="PS51312">
    <property type="entry name" value="SB"/>
    <property type="match status" value="1"/>
</dbReference>
<keyword evidence="3" id="KW-0967">Endosome</keyword>
<gene>
    <name evidence="7" type="ORF">MHBO_004045</name>
</gene>
<dbReference type="Gene3D" id="6.10.140.820">
    <property type="match status" value="1"/>
</dbReference>
<comment type="subcellular location">
    <subcellularLocation>
        <location evidence="1">Endosome</location>
    </subcellularLocation>
</comment>
<dbReference type="SUPFAM" id="SSF140111">
    <property type="entry name" value="Endosomal sorting complex assembly domain"/>
    <property type="match status" value="1"/>
</dbReference>
<dbReference type="Pfam" id="PF09454">
    <property type="entry name" value="Vps23_core"/>
    <property type="match status" value="1"/>
</dbReference>
<evidence type="ECO:0000256" key="5">
    <source>
        <dbReference type="PROSITE-ProRule" id="PRU00644"/>
    </source>
</evidence>
<dbReference type="Proteomes" id="UP001439008">
    <property type="component" value="Unassembled WGS sequence"/>
</dbReference>
<evidence type="ECO:0000313" key="7">
    <source>
        <dbReference type="EMBL" id="MES1922532.1"/>
    </source>
</evidence>
<protein>
    <recommendedName>
        <fullName evidence="6">SB domain-containing protein</fullName>
    </recommendedName>
</protein>
<keyword evidence="2 5" id="KW-0813">Transport</keyword>
<organism evidence="7 8">
    <name type="scientific">Bonamia ostreae</name>
    <dbReference type="NCBI Taxonomy" id="126728"/>
    <lineage>
        <taxon>Eukaryota</taxon>
        <taxon>Sar</taxon>
        <taxon>Rhizaria</taxon>
        <taxon>Endomyxa</taxon>
        <taxon>Ascetosporea</taxon>
        <taxon>Haplosporida</taxon>
        <taxon>Bonamia</taxon>
    </lineage>
</organism>
<evidence type="ECO:0000256" key="1">
    <source>
        <dbReference type="ARBA" id="ARBA00004177"/>
    </source>
</evidence>
<evidence type="ECO:0000259" key="6">
    <source>
        <dbReference type="PROSITE" id="PS51312"/>
    </source>
</evidence>
<keyword evidence="8" id="KW-1185">Reference proteome</keyword>
<name>A0ABV2AS94_9EUKA</name>
<sequence length="109" mass="12622">MRFRQAKIAEKISRLELSVGTAKDFDGRLKNIEAHDFAENSDFLSKKLLRYISIDRSITDTLSVLRKIVDQGDFDVAVYMKNIGKIFKTQFKVRHAIISIIKMKSEQNK</sequence>
<evidence type="ECO:0000313" key="8">
    <source>
        <dbReference type="Proteomes" id="UP001439008"/>
    </source>
</evidence>
<proteinExistence type="predicted"/>
<evidence type="ECO:0000256" key="2">
    <source>
        <dbReference type="ARBA" id="ARBA00022448"/>
    </source>
</evidence>
<evidence type="ECO:0000256" key="4">
    <source>
        <dbReference type="ARBA" id="ARBA00022927"/>
    </source>
</evidence>
<dbReference type="EMBL" id="JBDODL010003028">
    <property type="protein sequence ID" value="MES1922532.1"/>
    <property type="molecule type" value="Genomic_DNA"/>
</dbReference>
<accession>A0ABV2AS94</accession>
<dbReference type="InterPro" id="IPR017916">
    <property type="entry name" value="SB_dom"/>
</dbReference>
<reference evidence="7 8" key="1">
    <citation type="journal article" date="2024" name="BMC Biol.">
        <title>Comparative genomics of Ascetosporea gives new insight into the evolutionary basis for animal parasitism in Rhizaria.</title>
        <authorList>
            <person name="Hiltunen Thoren M."/>
            <person name="Onut-Brannstrom I."/>
            <person name="Alfjorden A."/>
            <person name="Peckova H."/>
            <person name="Swords F."/>
            <person name="Hooper C."/>
            <person name="Holzer A.S."/>
            <person name="Bass D."/>
            <person name="Burki F."/>
        </authorList>
    </citation>
    <scope>NUCLEOTIDE SEQUENCE [LARGE SCALE GENOMIC DNA]</scope>
    <source>
        <strain evidence="7">20-A016</strain>
    </source>
</reference>
<dbReference type="InterPro" id="IPR037202">
    <property type="entry name" value="ESCRT_assembly_dom"/>
</dbReference>
<comment type="caution">
    <text evidence="7">The sequence shown here is derived from an EMBL/GenBank/DDBJ whole genome shotgun (WGS) entry which is preliminary data.</text>
</comment>
<keyword evidence="4 5" id="KW-0653">Protein transport</keyword>